<feature type="domain" description="Nucleotidyl transferase" evidence="3">
    <location>
        <begin position="3"/>
        <end position="217"/>
    </location>
</feature>
<evidence type="ECO:0000259" key="3">
    <source>
        <dbReference type="Pfam" id="PF00483"/>
    </source>
</evidence>
<dbReference type="InterPro" id="IPR050065">
    <property type="entry name" value="GlmU-like"/>
</dbReference>
<evidence type="ECO:0000256" key="2">
    <source>
        <dbReference type="ARBA" id="ARBA00022695"/>
    </source>
</evidence>
<name>A0AAV3UMU4_9EURY</name>
<accession>A0AAV3UMU4</accession>
<gene>
    <name evidence="4" type="primary">aglF_2</name>
    <name evidence="4" type="ORF">GCM10025751_42200</name>
</gene>
<dbReference type="InterPro" id="IPR005835">
    <property type="entry name" value="NTP_transferase_dom"/>
</dbReference>
<dbReference type="AlphaFoldDB" id="A0AAV3UMU4"/>
<dbReference type="Proteomes" id="UP001501729">
    <property type="component" value="Unassembled WGS sequence"/>
</dbReference>
<dbReference type="RefSeq" id="WP_227773676.1">
    <property type="nucleotide sequence ID" value="NZ_BAABKX010000015.1"/>
</dbReference>
<organism evidence="4 5">
    <name type="scientific">Haladaptatus pallidirubidus</name>
    <dbReference type="NCBI Taxonomy" id="1008152"/>
    <lineage>
        <taxon>Archaea</taxon>
        <taxon>Methanobacteriati</taxon>
        <taxon>Methanobacteriota</taxon>
        <taxon>Stenosarchaea group</taxon>
        <taxon>Halobacteria</taxon>
        <taxon>Halobacteriales</taxon>
        <taxon>Haladaptataceae</taxon>
        <taxon>Haladaptatus</taxon>
    </lineage>
</organism>
<dbReference type="EMBL" id="BAABKX010000015">
    <property type="protein sequence ID" value="GAA5058755.1"/>
    <property type="molecule type" value="Genomic_DNA"/>
</dbReference>
<evidence type="ECO:0000313" key="4">
    <source>
        <dbReference type="EMBL" id="GAA5058755.1"/>
    </source>
</evidence>
<reference evidence="4 5" key="1">
    <citation type="journal article" date="2019" name="Int. J. Syst. Evol. Microbiol.">
        <title>The Global Catalogue of Microorganisms (GCM) 10K type strain sequencing project: providing services to taxonomists for standard genome sequencing and annotation.</title>
        <authorList>
            <consortium name="The Broad Institute Genomics Platform"/>
            <consortium name="The Broad Institute Genome Sequencing Center for Infectious Disease"/>
            <person name="Wu L."/>
            <person name="Ma J."/>
        </authorList>
    </citation>
    <scope>NUCLEOTIDE SEQUENCE [LARGE SCALE GENOMIC DNA]</scope>
    <source>
        <strain evidence="4 5">JCM 17504</strain>
    </source>
</reference>
<dbReference type="Gene3D" id="3.90.550.10">
    <property type="entry name" value="Spore Coat Polysaccharide Biosynthesis Protein SpsA, Chain A"/>
    <property type="match status" value="1"/>
</dbReference>
<sequence length="235" mass="26092">MQAVVLTAGKGTRLRALTDEKPKALVAVAGKPILTHCFEAVLELDADELVVVIGYEGEKIRERYGDSFAGVPITYVWQDEQLGMAHALLQAEPHVEGDFMCIDGDCIIQSDLQPLVRRQREDGVDAVQNVKFVSTAEARVKAICDVNEDNELLGIEKEPENPPNPSLVAAGFAIYSREMFDACADTEPSVRGEYELAESIQRFVEERTILAMTTDGWSVNVNTPEERKLAERRLR</sequence>
<evidence type="ECO:0000256" key="1">
    <source>
        <dbReference type="ARBA" id="ARBA00022679"/>
    </source>
</evidence>
<dbReference type="PANTHER" id="PTHR43584:SF8">
    <property type="entry name" value="N-ACETYLMURAMATE ALPHA-1-PHOSPHATE URIDYLYLTRANSFERASE"/>
    <property type="match status" value="1"/>
</dbReference>
<comment type="caution">
    <text evidence="4">The sequence shown here is derived from an EMBL/GenBank/DDBJ whole genome shotgun (WGS) entry which is preliminary data.</text>
</comment>
<dbReference type="Pfam" id="PF00483">
    <property type="entry name" value="NTP_transferase"/>
    <property type="match status" value="1"/>
</dbReference>
<dbReference type="SUPFAM" id="SSF53448">
    <property type="entry name" value="Nucleotide-diphospho-sugar transferases"/>
    <property type="match status" value="1"/>
</dbReference>
<evidence type="ECO:0000313" key="5">
    <source>
        <dbReference type="Proteomes" id="UP001501729"/>
    </source>
</evidence>
<dbReference type="InterPro" id="IPR029044">
    <property type="entry name" value="Nucleotide-diphossugar_trans"/>
</dbReference>
<keyword evidence="5" id="KW-1185">Reference proteome</keyword>
<proteinExistence type="predicted"/>
<keyword evidence="1" id="KW-0808">Transferase</keyword>
<dbReference type="GeneID" id="68613896"/>
<dbReference type="PANTHER" id="PTHR43584">
    <property type="entry name" value="NUCLEOTIDYL TRANSFERASE"/>
    <property type="match status" value="1"/>
</dbReference>
<keyword evidence="2 4" id="KW-0548">Nucleotidyltransferase</keyword>
<dbReference type="GO" id="GO:0016779">
    <property type="term" value="F:nucleotidyltransferase activity"/>
    <property type="evidence" value="ECO:0007669"/>
    <property type="project" value="UniProtKB-KW"/>
</dbReference>
<protein>
    <submittedName>
        <fullName evidence="4">UTP--glucose-1-phosphate uridylyltransferase AglF</fullName>
    </submittedName>
</protein>